<evidence type="ECO:0000313" key="3">
    <source>
        <dbReference type="Proteomes" id="UP001356427"/>
    </source>
</evidence>
<feature type="compositionally biased region" description="Pro residues" evidence="1">
    <location>
        <begin position="1"/>
        <end position="12"/>
    </location>
</feature>
<keyword evidence="3" id="KW-1185">Reference proteome</keyword>
<evidence type="ECO:0000256" key="1">
    <source>
        <dbReference type="SAM" id="MobiDB-lite"/>
    </source>
</evidence>
<name>A0AAN8Q6V0_9TELE</name>
<comment type="caution">
    <text evidence="2">The sequence shown here is derived from an EMBL/GenBank/DDBJ whole genome shotgun (WGS) entry which is preliminary data.</text>
</comment>
<sequence length="108" mass="11735">MCQPPLSRPPLTRPSDSQSTSAFNILSRGGRSCSYHATIPSHNEPGSHFLLATGLGLYTDNGWISQRLVCLSSLTLVWCKHTQVGVYASGTPQRNIFSHSNQHEAVGL</sequence>
<dbReference type="AlphaFoldDB" id="A0AAN8Q6V0"/>
<dbReference type="EMBL" id="JAGTTL010000037">
    <property type="protein sequence ID" value="KAK6293240.1"/>
    <property type="molecule type" value="Genomic_DNA"/>
</dbReference>
<proteinExistence type="predicted"/>
<gene>
    <name evidence="2" type="ORF">J4Q44_G00367410</name>
</gene>
<organism evidence="2 3">
    <name type="scientific">Coregonus suidteri</name>
    <dbReference type="NCBI Taxonomy" id="861788"/>
    <lineage>
        <taxon>Eukaryota</taxon>
        <taxon>Metazoa</taxon>
        <taxon>Chordata</taxon>
        <taxon>Craniata</taxon>
        <taxon>Vertebrata</taxon>
        <taxon>Euteleostomi</taxon>
        <taxon>Actinopterygii</taxon>
        <taxon>Neopterygii</taxon>
        <taxon>Teleostei</taxon>
        <taxon>Protacanthopterygii</taxon>
        <taxon>Salmoniformes</taxon>
        <taxon>Salmonidae</taxon>
        <taxon>Coregoninae</taxon>
        <taxon>Coregonus</taxon>
    </lineage>
</organism>
<accession>A0AAN8Q6V0</accession>
<reference evidence="2 3" key="1">
    <citation type="submission" date="2021-04" db="EMBL/GenBank/DDBJ databases">
        <authorList>
            <person name="De Guttry C."/>
            <person name="Zahm M."/>
            <person name="Klopp C."/>
            <person name="Cabau C."/>
            <person name="Louis A."/>
            <person name="Berthelot C."/>
            <person name="Parey E."/>
            <person name="Roest Crollius H."/>
            <person name="Montfort J."/>
            <person name="Robinson-Rechavi M."/>
            <person name="Bucao C."/>
            <person name="Bouchez O."/>
            <person name="Gislard M."/>
            <person name="Lluch J."/>
            <person name="Milhes M."/>
            <person name="Lampietro C."/>
            <person name="Lopez Roques C."/>
            <person name="Donnadieu C."/>
            <person name="Braasch I."/>
            <person name="Desvignes T."/>
            <person name="Postlethwait J."/>
            <person name="Bobe J."/>
            <person name="Wedekind C."/>
            <person name="Guiguen Y."/>
        </authorList>
    </citation>
    <scope>NUCLEOTIDE SEQUENCE [LARGE SCALE GENOMIC DNA]</scope>
    <source>
        <strain evidence="2">Cs_M1</strain>
        <tissue evidence="2">Blood</tissue>
    </source>
</reference>
<dbReference type="Proteomes" id="UP001356427">
    <property type="component" value="Unassembled WGS sequence"/>
</dbReference>
<evidence type="ECO:0000313" key="2">
    <source>
        <dbReference type="EMBL" id="KAK6293240.1"/>
    </source>
</evidence>
<protein>
    <submittedName>
        <fullName evidence="2">Uncharacterized protein</fullName>
    </submittedName>
</protein>
<feature type="region of interest" description="Disordered" evidence="1">
    <location>
        <begin position="1"/>
        <end position="21"/>
    </location>
</feature>